<dbReference type="OrthoDB" id="3576575at2"/>
<sequence>MPQGDTSARPPRTVLEQRIRERRQTFEEFAQFAEQFAVEHGEPGTLSARHLQRLVSGRHPDGRPIGQVRPATARLLERIFGISVDELLAVPVASEAIVDSDRELQLMLSVSRRVDGAVIRLLTEQLNAIRRLDRQLGAIVAYEEVKTKARQVERLMSYSLSPVVRNQLAALLSELHTLAGWQALDVGSLSESWQHYETAKSAAAESGIPSFETHSLAEQAFVLLDIGRSGDAVDVLAYARTRTDDSCSRLVRAWLAAAHGEALAAKSMRSESLCAFDEAEILLPADSTSADGPYVVLDSIHLARWRGHALARFGDASAVDVLSGALDRLDPSFTRAATALHVDLATAFAVLGEHAEARIQACRAVELADQIGSKRQKRRLRIFNGL</sequence>
<protein>
    <submittedName>
        <fullName evidence="1">Uncharacterized protein</fullName>
    </submittedName>
</protein>
<dbReference type="AlphaFoldDB" id="A0A3E0HD16"/>
<accession>A0A3E0HD16</accession>
<evidence type="ECO:0000313" key="2">
    <source>
        <dbReference type="Proteomes" id="UP000256269"/>
    </source>
</evidence>
<proteinExistence type="predicted"/>
<name>A0A3E0HD16_9PSEU</name>
<evidence type="ECO:0000313" key="1">
    <source>
        <dbReference type="EMBL" id="REH42552.1"/>
    </source>
</evidence>
<keyword evidence="2" id="KW-1185">Reference proteome</keyword>
<organism evidence="1 2">
    <name type="scientific">Kutzneria buriramensis</name>
    <dbReference type="NCBI Taxonomy" id="1045776"/>
    <lineage>
        <taxon>Bacteria</taxon>
        <taxon>Bacillati</taxon>
        <taxon>Actinomycetota</taxon>
        <taxon>Actinomycetes</taxon>
        <taxon>Pseudonocardiales</taxon>
        <taxon>Pseudonocardiaceae</taxon>
        <taxon>Kutzneria</taxon>
    </lineage>
</organism>
<reference evidence="1 2" key="1">
    <citation type="submission" date="2018-08" db="EMBL/GenBank/DDBJ databases">
        <title>Genomic Encyclopedia of Archaeal and Bacterial Type Strains, Phase II (KMG-II): from individual species to whole genera.</title>
        <authorList>
            <person name="Goeker M."/>
        </authorList>
    </citation>
    <scope>NUCLEOTIDE SEQUENCE [LARGE SCALE GENOMIC DNA]</scope>
    <source>
        <strain evidence="1 2">DSM 45791</strain>
    </source>
</reference>
<dbReference type="Proteomes" id="UP000256269">
    <property type="component" value="Unassembled WGS sequence"/>
</dbReference>
<dbReference type="EMBL" id="QUNO01000010">
    <property type="protein sequence ID" value="REH42552.1"/>
    <property type="molecule type" value="Genomic_DNA"/>
</dbReference>
<comment type="caution">
    <text evidence="1">The sequence shown here is derived from an EMBL/GenBank/DDBJ whole genome shotgun (WGS) entry which is preliminary data.</text>
</comment>
<gene>
    <name evidence="1" type="ORF">BCF44_11046</name>
</gene>